<dbReference type="InterPro" id="IPR052202">
    <property type="entry name" value="Yeast_MetPath_Reg"/>
</dbReference>
<dbReference type="InterPro" id="IPR001138">
    <property type="entry name" value="Zn2Cys6_DnaBD"/>
</dbReference>
<reference evidence="10" key="1">
    <citation type="journal article" date="2020" name="Stud. Mycol.">
        <title>101 Dothideomycetes genomes: a test case for predicting lifestyles and emergence of pathogens.</title>
        <authorList>
            <person name="Haridas S."/>
            <person name="Albert R."/>
            <person name="Binder M."/>
            <person name="Bloem J."/>
            <person name="Labutti K."/>
            <person name="Salamov A."/>
            <person name="Andreopoulos B."/>
            <person name="Baker S."/>
            <person name="Barry K."/>
            <person name="Bills G."/>
            <person name="Bluhm B."/>
            <person name="Cannon C."/>
            <person name="Castanera R."/>
            <person name="Culley D."/>
            <person name="Daum C."/>
            <person name="Ezra D."/>
            <person name="Gonzalez J."/>
            <person name="Henrissat B."/>
            <person name="Kuo A."/>
            <person name="Liang C."/>
            <person name="Lipzen A."/>
            <person name="Lutzoni F."/>
            <person name="Magnuson J."/>
            <person name="Mondo S."/>
            <person name="Nolan M."/>
            <person name="Ohm R."/>
            <person name="Pangilinan J."/>
            <person name="Park H.-J."/>
            <person name="Ramirez L."/>
            <person name="Alfaro M."/>
            <person name="Sun H."/>
            <person name="Tritt A."/>
            <person name="Yoshinaga Y."/>
            <person name="Zwiers L.-H."/>
            <person name="Turgeon B."/>
            <person name="Goodwin S."/>
            <person name="Spatafora J."/>
            <person name="Crous P."/>
            <person name="Grigoriev I."/>
        </authorList>
    </citation>
    <scope>NUCLEOTIDE SEQUENCE</scope>
    <source>
        <strain evidence="10">Tuck. ex Michener</strain>
    </source>
</reference>
<dbReference type="PANTHER" id="PTHR47782:SF1">
    <property type="entry name" value="PYRIMIDINE PATHWAY REGULATORY PROTEIN 1"/>
    <property type="match status" value="1"/>
</dbReference>
<evidence type="ECO:0000313" key="10">
    <source>
        <dbReference type="EMBL" id="KAF2233131.1"/>
    </source>
</evidence>
<feature type="compositionally biased region" description="Low complexity" evidence="8">
    <location>
        <begin position="807"/>
        <end position="818"/>
    </location>
</feature>
<feature type="compositionally biased region" description="Basic and acidic residues" evidence="8">
    <location>
        <begin position="882"/>
        <end position="891"/>
    </location>
</feature>
<dbReference type="PROSITE" id="PS50048">
    <property type="entry name" value="ZN2_CY6_FUNGAL_2"/>
    <property type="match status" value="1"/>
</dbReference>
<dbReference type="CDD" id="cd14723">
    <property type="entry name" value="ZIP_Ppr1"/>
    <property type="match status" value="1"/>
</dbReference>
<evidence type="ECO:0000313" key="11">
    <source>
        <dbReference type="Proteomes" id="UP000800092"/>
    </source>
</evidence>
<dbReference type="GO" id="GO:0008270">
    <property type="term" value="F:zinc ion binding"/>
    <property type="evidence" value="ECO:0007669"/>
    <property type="project" value="InterPro"/>
</dbReference>
<gene>
    <name evidence="10" type="ORF">EV356DRAFT_577806</name>
</gene>
<dbReference type="PROSITE" id="PS00463">
    <property type="entry name" value="ZN2_CY6_FUNGAL_1"/>
    <property type="match status" value="1"/>
</dbReference>
<keyword evidence="5" id="KW-0238">DNA-binding</keyword>
<dbReference type="EMBL" id="ML991809">
    <property type="protein sequence ID" value="KAF2233131.1"/>
    <property type="molecule type" value="Genomic_DNA"/>
</dbReference>
<feature type="compositionally biased region" description="Polar residues" evidence="8">
    <location>
        <begin position="820"/>
        <end position="832"/>
    </location>
</feature>
<keyword evidence="6" id="KW-0804">Transcription</keyword>
<name>A0A6A6H5K3_VIRVR</name>
<dbReference type="PANTHER" id="PTHR47782">
    <property type="entry name" value="ZN(II)2CYS6 TRANSCRIPTION FACTOR (EUROFUNG)-RELATED"/>
    <property type="match status" value="1"/>
</dbReference>
<feature type="region of interest" description="Disordered" evidence="8">
    <location>
        <begin position="452"/>
        <end position="472"/>
    </location>
</feature>
<organism evidence="10 11">
    <name type="scientific">Viridothelium virens</name>
    <name type="common">Speckled blister lichen</name>
    <name type="synonym">Trypethelium virens</name>
    <dbReference type="NCBI Taxonomy" id="1048519"/>
    <lineage>
        <taxon>Eukaryota</taxon>
        <taxon>Fungi</taxon>
        <taxon>Dikarya</taxon>
        <taxon>Ascomycota</taxon>
        <taxon>Pezizomycotina</taxon>
        <taxon>Dothideomycetes</taxon>
        <taxon>Dothideomycetes incertae sedis</taxon>
        <taxon>Trypetheliales</taxon>
        <taxon>Trypetheliaceae</taxon>
        <taxon>Viridothelium</taxon>
    </lineage>
</organism>
<evidence type="ECO:0000256" key="8">
    <source>
        <dbReference type="SAM" id="MobiDB-lite"/>
    </source>
</evidence>
<dbReference type="SMART" id="SM00906">
    <property type="entry name" value="Fungal_trans"/>
    <property type="match status" value="1"/>
</dbReference>
<dbReference type="GO" id="GO:0043565">
    <property type="term" value="F:sequence-specific DNA binding"/>
    <property type="evidence" value="ECO:0007669"/>
    <property type="project" value="TreeGrafter"/>
</dbReference>
<dbReference type="GO" id="GO:0005634">
    <property type="term" value="C:nucleus"/>
    <property type="evidence" value="ECO:0007669"/>
    <property type="project" value="UniProtKB-SubCell"/>
</dbReference>
<dbReference type="SMART" id="SM00066">
    <property type="entry name" value="GAL4"/>
    <property type="match status" value="1"/>
</dbReference>
<dbReference type="OrthoDB" id="5373550at2759"/>
<feature type="compositionally biased region" description="Pro residues" evidence="8">
    <location>
        <begin position="897"/>
        <end position="920"/>
    </location>
</feature>
<keyword evidence="4" id="KW-0805">Transcription regulation</keyword>
<dbReference type="CDD" id="cd12148">
    <property type="entry name" value="fungal_TF_MHR"/>
    <property type="match status" value="1"/>
</dbReference>
<feature type="region of interest" description="Disordered" evidence="8">
    <location>
        <begin position="1"/>
        <end position="48"/>
    </location>
</feature>
<dbReference type="Gene3D" id="4.10.240.10">
    <property type="entry name" value="Zn(2)-C6 fungal-type DNA-binding domain"/>
    <property type="match status" value="1"/>
</dbReference>
<feature type="region of interest" description="Disordered" evidence="8">
    <location>
        <begin position="122"/>
        <end position="170"/>
    </location>
</feature>
<protein>
    <recommendedName>
        <fullName evidence="9">Zn(2)-C6 fungal-type domain-containing protein</fullName>
    </recommendedName>
</protein>
<feature type="compositionally biased region" description="Low complexity" evidence="8">
    <location>
        <begin position="847"/>
        <end position="858"/>
    </location>
</feature>
<dbReference type="AlphaFoldDB" id="A0A6A6H5K3"/>
<dbReference type="CDD" id="cd00067">
    <property type="entry name" value="GAL4"/>
    <property type="match status" value="1"/>
</dbReference>
<evidence type="ECO:0000256" key="2">
    <source>
        <dbReference type="ARBA" id="ARBA00022723"/>
    </source>
</evidence>
<feature type="domain" description="Zn(2)-C6 fungal-type" evidence="9">
    <location>
        <begin position="56"/>
        <end position="85"/>
    </location>
</feature>
<dbReference type="GO" id="GO:0006351">
    <property type="term" value="P:DNA-templated transcription"/>
    <property type="evidence" value="ECO:0007669"/>
    <property type="project" value="InterPro"/>
</dbReference>
<dbReference type="GO" id="GO:0045944">
    <property type="term" value="P:positive regulation of transcription by RNA polymerase II"/>
    <property type="evidence" value="ECO:0007669"/>
    <property type="project" value="TreeGrafter"/>
</dbReference>
<evidence type="ECO:0000256" key="6">
    <source>
        <dbReference type="ARBA" id="ARBA00023163"/>
    </source>
</evidence>
<keyword evidence="2" id="KW-0479">Metal-binding</keyword>
<proteinExistence type="predicted"/>
<evidence type="ECO:0000256" key="7">
    <source>
        <dbReference type="ARBA" id="ARBA00023242"/>
    </source>
</evidence>
<comment type="subcellular location">
    <subcellularLocation>
        <location evidence="1">Nucleus</location>
    </subcellularLocation>
</comment>
<keyword evidence="11" id="KW-1185">Reference proteome</keyword>
<dbReference type="InterPro" id="IPR036864">
    <property type="entry name" value="Zn2-C6_fun-type_DNA-bd_sf"/>
</dbReference>
<evidence type="ECO:0000256" key="5">
    <source>
        <dbReference type="ARBA" id="ARBA00023125"/>
    </source>
</evidence>
<dbReference type="InterPro" id="IPR007219">
    <property type="entry name" value="XnlR_reg_dom"/>
</dbReference>
<evidence type="ECO:0000256" key="4">
    <source>
        <dbReference type="ARBA" id="ARBA00023015"/>
    </source>
</evidence>
<dbReference type="Pfam" id="PF00172">
    <property type="entry name" value="Zn_clus"/>
    <property type="match status" value="1"/>
</dbReference>
<dbReference type="SUPFAM" id="SSF57701">
    <property type="entry name" value="Zn2/Cys6 DNA-binding domain"/>
    <property type="match status" value="1"/>
</dbReference>
<keyword evidence="3" id="KW-0862">Zinc</keyword>
<accession>A0A6A6H5K3</accession>
<evidence type="ECO:0000256" key="1">
    <source>
        <dbReference type="ARBA" id="ARBA00004123"/>
    </source>
</evidence>
<keyword evidence="7" id="KW-0539">Nucleus</keyword>
<dbReference type="GO" id="GO:0000981">
    <property type="term" value="F:DNA-binding transcription factor activity, RNA polymerase II-specific"/>
    <property type="evidence" value="ECO:0007669"/>
    <property type="project" value="InterPro"/>
</dbReference>
<feature type="region of interest" description="Disordered" evidence="8">
    <location>
        <begin position="806"/>
        <end position="927"/>
    </location>
</feature>
<feature type="compositionally biased region" description="Polar residues" evidence="8">
    <location>
        <begin position="860"/>
        <end position="877"/>
    </location>
</feature>
<evidence type="ECO:0000259" key="9">
    <source>
        <dbReference type="PROSITE" id="PS50048"/>
    </source>
</evidence>
<feature type="region of interest" description="Disordered" evidence="8">
    <location>
        <begin position="322"/>
        <end position="345"/>
    </location>
</feature>
<sequence length="996" mass="109654">MSGAKPAEGNARLAGGKRSHQQANNGDETFLEDIRRGSMSGPPAAVKSSSFRNVSACNRCRQRKNRCDFALPACGSCAKAGARCVGFDGKREVPRSYVYYLEQRVATLESLLEEHRIHFPPADDVTLQGHGKRGSNARAGQDDAAVQKKTPSENDDANDQTSEEDDTEKWVDKVGMVPTQGTSDPRYLGSAAGLSFARVVFAAIRSSVWGPSGSSHHPKAASGPTKASMRDSFFGLHSKSTIDKAPFPEKGVAMRLVDLYFNYANAQLPILHRGEFLSRMEEVYNEEEGMRGARDLFMLNIVFAIGAGVVLGDAGSYGAMSPEFPDSSSETGSPPLSKKRKLPGQQARPEEYHASAVFHLESFLGSKAANDSRDGFDSGLEELQAVLLVASFALLRPVAPGLWYIVGTAVRLAIDLGLHHEEGIGIDESSAADHPAETLKTTDARAVLDQHGDTHSISSHNPSHKPDAKELGRRQWTRDLRRRLFWSTYSFDRIVSVCTGRPFGISDQVITTEFCSELDDSYITPSGILPFQSIRPSYKLVAYHYFRLRLLQSEILGVLQYRQARQARLHGLASTNTFMVDVPSPYLQGFHSFKEWRENVDYRLLKWEQSAPQKEDTGVQFTSLFLELNYWQAIILLYRQSFSGPSASVGGMTPADDVAHTPVDVIHDDDEDPDLVYMKIAEAGRRVVKIYRQLHRQRLVNYTYLATHHLFMAGISFLFAIWHSQVVRNGLTLEEIDSTVLAAKSVLEDLTEHCPPAQACREAFDRMSKATIRLCLSTKDTGFVGQPELSPIDMHPVELNRKASYPMSAGSQSASMASVRSDSWTGEEQSSKMPMPQFDMNLQNLLSGGRVSGSRPSRIQPINRSSTMDLDQRSSQFAAPRHPVEIKKDLDELSPTQFPPPSYQPPSEAPAPPEAPPPTQFPSLAAPESGQLDFLNSFNMENADEWDLSAPENLDLGFGMQLNMWEGGHDWSEAVSSDLLNGFFFGGSGGGNAGGS</sequence>
<dbReference type="Pfam" id="PF04082">
    <property type="entry name" value="Fungal_trans"/>
    <property type="match status" value="1"/>
</dbReference>
<evidence type="ECO:0000256" key="3">
    <source>
        <dbReference type="ARBA" id="ARBA00022833"/>
    </source>
</evidence>
<feature type="compositionally biased region" description="Acidic residues" evidence="8">
    <location>
        <begin position="153"/>
        <end position="167"/>
    </location>
</feature>
<dbReference type="Proteomes" id="UP000800092">
    <property type="component" value="Unassembled WGS sequence"/>
</dbReference>